<dbReference type="EMBL" id="CP108341">
    <property type="protein sequence ID" value="WTW31319.1"/>
    <property type="molecule type" value="Genomic_DNA"/>
</dbReference>
<feature type="chain" id="PRO_5047039013" evidence="2">
    <location>
        <begin position="22"/>
        <end position="210"/>
    </location>
</feature>
<evidence type="ECO:0000313" key="3">
    <source>
        <dbReference type="EMBL" id="WTW31319.1"/>
    </source>
</evidence>
<sequence>MRRARFWVKSAACATSFAALATVMESCMKDHGIDLTLPKAGANPPPSDNDANTERRYGISDRAEVEKYGYEHARRCGSTPSRPCVICPVPRPRSRPATPCPPGQSVIVAQLAGDSLTRSMNEDKAIKATAAWSSCTSQRPATPSAEQSSPQARPSPVASVHSEGRTRVPEYGDLLVRATPESGGVRTEIEVANTYERDTTYSVQISITDR</sequence>
<organism evidence="3 4">
    <name type="scientific">Streptomyces purpurascens</name>
    <dbReference type="NCBI Taxonomy" id="1924"/>
    <lineage>
        <taxon>Bacteria</taxon>
        <taxon>Bacillati</taxon>
        <taxon>Actinomycetota</taxon>
        <taxon>Actinomycetes</taxon>
        <taxon>Kitasatosporales</taxon>
        <taxon>Streptomycetaceae</taxon>
        <taxon>Streptomyces</taxon>
    </lineage>
</organism>
<reference evidence="3 4" key="1">
    <citation type="submission" date="2022-10" db="EMBL/GenBank/DDBJ databases">
        <title>The complete genomes of actinobacterial strains from the NBC collection.</title>
        <authorList>
            <person name="Joergensen T.S."/>
            <person name="Alvarez Arevalo M."/>
            <person name="Sterndorff E.B."/>
            <person name="Faurdal D."/>
            <person name="Vuksanovic O."/>
            <person name="Mourched A.-S."/>
            <person name="Charusanti P."/>
            <person name="Shaw S."/>
            <person name="Blin K."/>
            <person name="Weber T."/>
        </authorList>
    </citation>
    <scope>NUCLEOTIDE SEQUENCE [LARGE SCALE GENOMIC DNA]</scope>
    <source>
        <strain evidence="3 4">NBC_00017</strain>
    </source>
</reference>
<feature type="signal peptide" evidence="2">
    <location>
        <begin position="1"/>
        <end position="21"/>
    </location>
</feature>
<gene>
    <name evidence="3" type="ORF">OHU35_36900</name>
</gene>
<protein>
    <submittedName>
        <fullName evidence="3">Uncharacterized protein</fullName>
    </submittedName>
</protein>
<evidence type="ECO:0000256" key="2">
    <source>
        <dbReference type="SAM" id="SignalP"/>
    </source>
</evidence>
<keyword evidence="2" id="KW-0732">Signal</keyword>
<feature type="compositionally biased region" description="Polar residues" evidence="1">
    <location>
        <begin position="131"/>
        <end position="152"/>
    </location>
</feature>
<dbReference type="Proteomes" id="UP001621512">
    <property type="component" value="Chromosome"/>
</dbReference>
<name>A0ABZ1MVZ3_STREF</name>
<keyword evidence="4" id="KW-1185">Reference proteome</keyword>
<evidence type="ECO:0000313" key="4">
    <source>
        <dbReference type="Proteomes" id="UP001621512"/>
    </source>
</evidence>
<evidence type="ECO:0000256" key="1">
    <source>
        <dbReference type="SAM" id="MobiDB-lite"/>
    </source>
</evidence>
<dbReference type="RefSeq" id="WP_189722594.1">
    <property type="nucleotide sequence ID" value="NZ_BMUK01000002.1"/>
</dbReference>
<proteinExistence type="predicted"/>
<feature type="region of interest" description="Disordered" evidence="1">
    <location>
        <begin position="38"/>
        <end position="60"/>
    </location>
</feature>
<feature type="region of interest" description="Disordered" evidence="1">
    <location>
        <begin position="131"/>
        <end position="184"/>
    </location>
</feature>
<accession>A0ABZ1MVZ3</accession>